<feature type="chain" id="PRO_5047282319" evidence="1">
    <location>
        <begin position="20"/>
        <end position="298"/>
    </location>
</feature>
<keyword evidence="3" id="KW-1185">Reference proteome</keyword>
<reference evidence="2 3" key="1">
    <citation type="submission" date="2024-08" db="EMBL/GenBank/DDBJ databases">
        <authorList>
            <person name="Will J Nash"/>
            <person name="Angela Man"/>
            <person name="Seanna McTaggart"/>
            <person name="Kendall Baker"/>
            <person name="Tom Barker"/>
            <person name="Leah Catchpole"/>
            <person name="Alex Durrant"/>
            <person name="Karim Gharbi"/>
            <person name="Naomi Irish"/>
            <person name="Gemy Kaithakottil"/>
            <person name="Debby Ku"/>
            <person name="Aaliyah Providence"/>
            <person name="Felix Shaw"/>
            <person name="David Swarbreck"/>
            <person name="Chris Watkins"/>
            <person name="Ann M. McCartney"/>
            <person name="Giulio Formenti"/>
            <person name="Alice Mouton"/>
            <person name="Noel Vella"/>
            <person name="Bjorn M von Reumont"/>
            <person name="Adriana Vella"/>
            <person name="Wilfried Haerty"/>
        </authorList>
    </citation>
    <scope>NUCLEOTIDE SEQUENCE [LARGE SCALE GENOMIC DNA]</scope>
</reference>
<evidence type="ECO:0000313" key="3">
    <source>
        <dbReference type="Proteomes" id="UP001642520"/>
    </source>
</evidence>
<gene>
    <name evidence="2" type="ORF">XYLVIOL_LOCUS5369</name>
</gene>
<dbReference type="Proteomes" id="UP001642520">
    <property type="component" value="Unassembled WGS sequence"/>
</dbReference>
<organism evidence="2 3">
    <name type="scientific">Xylocopa violacea</name>
    <name type="common">Violet carpenter bee</name>
    <name type="synonym">Apis violacea</name>
    <dbReference type="NCBI Taxonomy" id="135666"/>
    <lineage>
        <taxon>Eukaryota</taxon>
        <taxon>Metazoa</taxon>
        <taxon>Ecdysozoa</taxon>
        <taxon>Arthropoda</taxon>
        <taxon>Hexapoda</taxon>
        <taxon>Insecta</taxon>
        <taxon>Pterygota</taxon>
        <taxon>Neoptera</taxon>
        <taxon>Endopterygota</taxon>
        <taxon>Hymenoptera</taxon>
        <taxon>Apocrita</taxon>
        <taxon>Aculeata</taxon>
        <taxon>Apoidea</taxon>
        <taxon>Anthophila</taxon>
        <taxon>Apidae</taxon>
        <taxon>Xylocopa</taxon>
        <taxon>Xylocopa</taxon>
    </lineage>
</organism>
<feature type="signal peptide" evidence="1">
    <location>
        <begin position="1"/>
        <end position="19"/>
    </location>
</feature>
<proteinExistence type="predicted"/>
<evidence type="ECO:0000313" key="2">
    <source>
        <dbReference type="EMBL" id="CAL7942097.1"/>
    </source>
</evidence>
<keyword evidence="1" id="KW-0732">Signal</keyword>
<name>A0ABP1NQ16_XYLVO</name>
<evidence type="ECO:0000256" key="1">
    <source>
        <dbReference type="SAM" id="SignalP"/>
    </source>
</evidence>
<comment type="caution">
    <text evidence="2">The sequence shown here is derived from an EMBL/GenBank/DDBJ whole genome shotgun (WGS) entry which is preliminary data.</text>
</comment>
<sequence length="298" mass="33001">MRVNACLVLLLLGLVLVQALPTEKSLKNENLKIEEAGEETDRSKKSILCLDTNQGALQPVQTLSMQSAVVPTVQALKIHQAPQSVQALSFQPLQTMNLQPAAQSVQLLNTIQSPQPAQMVNAIQVPQPIQMVNTIQAPQQPPTVVYQQPQSYNVEVAQQPQPYPQTNVNIIQSAPETKPEPTPEVETVVHKEEIVKPEPKPEKVVAKVEKEKVVVPIYKEQVMVKPVMMMPEMQPLSTYVKVPHCHHCQQSVLQCSCRPQSVGALRSSIVTEPHMHLLRHKAHVMGGSMGEPVYSMDD</sequence>
<accession>A0ABP1NQ16</accession>
<protein>
    <submittedName>
        <fullName evidence="2">Uncharacterized protein</fullName>
    </submittedName>
</protein>
<dbReference type="EMBL" id="CAXAJV020001292">
    <property type="protein sequence ID" value="CAL7942097.1"/>
    <property type="molecule type" value="Genomic_DNA"/>
</dbReference>